<evidence type="ECO:0000313" key="2">
    <source>
        <dbReference type="Proteomes" id="UP000236291"/>
    </source>
</evidence>
<name>A0A2K3KH78_TRIPR</name>
<proteinExistence type="predicted"/>
<comment type="caution">
    <text evidence="1">The sequence shown here is derived from an EMBL/GenBank/DDBJ whole genome shotgun (WGS) entry which is preliminary data.</text>
</comment>
<organism evidence="1 2">
    <name type="scientific">Trifolium pratense</name>
    <name type="common">Red clover</name>
    <dbReference type="NCBI Taxonomy" id="57577"/>
    <lineage>
        <taxon>Eukaryota</taxon>
        <taxon>Viridiplantae</taxon>
        <taxon>Streptophyta</taxon>
        <taxon>Embryophyta</taxon>
        <taxon>Tracheophyta</taxon>
        <taxon>Spermatophyta</taxon>
        <taxon>Magnoliopsida</taxon>
        <taxon>eudicotyledons</taxon>
        <taxon>Gunneridae</taxon>
        <taxon>Pentapetalae</taxon>
        <taxon>rosids</taxon>
        <taxon>fabids</taxon>
        <taxon>Fabales</taxon>
        <taxon>Fabaceae</taxon>
        <taxon>Papilionoideae</taxon>
        <taxon>50 kb inversion clade</taxon>
        <taxon>NPAAA clade</taxon>
        <taxon>Hologalegina</taxon>
        <taxon>IRL clade</taxon>
        <taxon>Trifolieae</taxon>
        <taxon>Trifolium</taxon>
    </lineage>
</organism>
<feature type="non-terminal residue" evidence="1">
    <location>
        <position position="46"/>
    </location>
</feature>
<reference evidence="1 2" key="2">
    <citation type="journal article" date="2017" name="Front. Plant Sci.">
        <title>Gene Classification and Mining of Molecular Markers Useful in Red Clover (Trifolium pratense) Breeding.</title>
        <authorList>
            <person name="Istvanek J."/>
            <person name="Dluhosova J."/>
            <person name="Dluhos P."/>
            <person name="Patkova L."/>
            <person name="Nedelnik J."/>
            <person name="Repkova J."/>
        </authorList>
    </citation>
    <scope>NUCLEOTIDE SEQUENCE [LARGE SCALE GENOMIC DNA]</scope>
    <source>
        <strain evidence="2">cv. Tatra</strain>
        <tissue evidence="1">Young leaves</tissue>
    </source>
</reference>
<accession>A0A2K3KH78</accession>
<dbReference type="AlphaFoldDB" id="A0A2K3KH78"/>
<protein>
    <submittedName>
        <fullName evidence="1">Uncharacterized protein</fullName>
    </submittedName>
</protein>
<sequence length="46" mass="5309">MSRSLLLRDRKLASNDNFLAWVVGFLGGLEHERCFPDYGIRRQASI</sequence>
<dbReference type="EMBL" id="ASHM01096248">
    <property type="protein sequence ID" value="PNX65628.1"/>
    <property type="molecule type" value="Genomic_DNA"/>
</dbReference>
<gene>
    <name evidence="1" type="ORF">L195_g054634</name>
</gene>
<evidence type="ECO:0000313" key="1">
    <source>
        <dbReference type="EMBL" id="PNX65628.1"/>
    </source>
</evidence>
<reference evidence="1 2" key="1">
    <citation type="journal article" date="2014" name="Am. J. Bot.">
        <title>Genome assembly and annotation for red clover (Trifolium pratense; Fabaceae).</title>
        <authorList>
            <person name="Istvanek J."/>
            <person name="Jaros M."/>
            <person name="Krenek A."/>
            <person name="Repkova J."/>
        </authorList>
    </citation>
    <scope>NUCLEOTIDE SEQUENCE [LARGE SCALE GENOMIC DNA]</scope>
    <source>
        <strain evidence="2">cv. Tatra</strain>
        <tissue evidence="1">Young leaves</tissue>
    </source>
</reference>
<dbReference type="Proteomes" id="UP000236291">
    <property type="component" value="Unassembled WGS sequence"/>
</dbReference>